<proteinExistence type="predicted"/>
<evidence type="ECO:0008006" key="4">
    <source>
        <dbReference type="Google" id="ProtNLM"/>
    </source>
</evidence>
<reference evidence="3" key="1">
    <citation type="submission" date="2017-09" db="EMBL/GenBank/DDBJ databases">
        <title>Depth-based differentiation of microbial function through sediment-hosted aquifers and enrichment of novel symbionts in the deep terrestrial subsurface.</title>
        <authorList>
            <person name="Probst A.J."/>
            <person name="Ladd B."/>
            <person name="Jarett J.K."/>
            <person name="Geller-Mcgrath D.E."/>
            <person name="Sieber C.M.K."/>
            <person name="Emerson J.B."/>
            <person name="Anantharaman K."/>
            <person name="Thomas B.C."/>
            <person name="Malmstrom R."/>
            <person name="Stieglmeier M."/>
            <person name="Klingl A."/>
            <person name="Woyke T."/>
            <person name="Ryan C.M."/>
            <person name="Banfield J.F."/>
        </authorList>
    </citation>
    <scope>NUCLEOTIDE SEQUENCE [LARGE SCALE GENOMIC DNA]</scope>
</reference>
<dbReference type="InterPro" id="IPR023346">
    <property type="entry name" value="Lysozyme-like_dom_sf"/>
</dbReference>
<dbReference type="Proteomes" id="UP000228596">
    <property type="component" value="Unassembled WGS sequence"/>
</dbReference>
<dbReference type="Gene3D" id="1.10.530.10">
    <property type="match status" value="1"/>
</dbReference>
<evidence type="ECO:0000313" key="3">
    <source>
        <dbReference type="Proteomes" id="UP000228596"/>
    </source>
</evidence>
<accession>A0A2M6WXF5</accession>
<organism evidence="2 3">
    <name type="scientific">Candidatus Berkelbacteria bacterium CG10_big_fil_rev_8_21_14_0_10_41_12</name>
    <dbReference type="NCBI Taxonomy" id="1974513"/>
    <lineage>
        <taxon>Bacteria</taxon>
        <taxon>Candidatus Berkelbacteria</taxon>
    </lineage>
</organism>
<protein>
    <recommendedName>
        <fullName evidence="4">Mannosyl-glycoprotein endo-beta-N-acetylglucosamidase-like domain-containing protein</fullName>
    </recommendedName>
</protein>
<dbReference type="EMBL" id="PEZV01000011">
    <property type="protein sequence ID" value="PIT97416.1"/>
    <property type="molecule type" value="Genomic_DNA"/>
</dbReference>
<comment type="caution">
    <text evidence="2">The sequence shown here is derived from an EMBL/GenBank/DDBJ whole genome shotgun (WGS) entry which is preliminary data.</text>
</comment>
<dbReference type="AlphaFoldDB" id="A0A2M6WXF5"/>
<sequence>MAGQWLNDAIREDCFGLKTEKITSSFPDDNSTSVNPANLSSTSSGSCKDLRNAQSVSEKSIYDFLKKNKSPMANSASAIVQAGKKYNVSPALLVAISYQESSLGKAGRGAKNKNPGNIKAARSTLQSQGINPIGYDNQRHTIFQSWDDGIAGLAYILNRTYFSKGRTTLLQIAEIYLEGDKNDWIKNVDKILGDLCKSNI</sequence>
<feature type="region of interest" description="Disordered" evidence="1">
    <location>
        <begin position="25"/>
        <end position="51"/>
    </location>
</feature>
<evidence type="ECO:0000256" key="1">
    <source>
        <dbReference type="SAM" id="MobiDB-lite"/>
    </source>
</evidence>
<dbReference type="SUPFAM" id="SSF53955">
    <property type="entry name" value="Lysozyme-like"/>
    <property type="match status" value="1"/>
</dbReference>
<gene>
    <name evidence="2" type="ORF">COT77_01525</name>
</gene>
<name>A0A2M6WXF5_9BACT</name>
<evidence type="ECO:0000313" key="2">
    <source>
        <dbReference type="EMBL" id="PIT97416.1"/>
    </source>
</evidence>